<evidence type="ECO:0000259" key="1">
    <source>
        <dbReference type="Pfam" id="PF03625"/>
    </source>
</evidence>
<gene>
    <name evidence="2" type="ORF">VCO01S_02950</name>
</gene>
<dbReference type="InterPro" id="IPR035923">
    <property type="entry name" value="TT1751-like_sf"/>
</dbReference>
<feature type="domain" description="DUF302" evidence="1">
    <location>
        <begin position="53"/>
        <end position="113"/>
    </location>
</feature>
<accession>A0A4Y3IJB8</accession>
<dbReference type="RefSeq" id="WP_141268639.1">
    <property type="nucleotide sequence ID" value="NZ_BJLH01000001.1"/>
</dbReference>
<evidence type="ECO:0000313" key="2">
    <source>
        <dbReference type="EMBL" id="GEA59102.1"/>
    </source>
</evidence>
<dbReference type="InterPro" id="IPR005180">
    <property type="entry name" value="DUF302"/>
</dbReference>
<organism evidence="2 3">
    <name type="scientific">Vibrio comitans NBRC 102076</name>
    <dbReference type="NCBI Taxonomy" id="1219078"/>
    <lineage>
        <taxon>Bacteria</taxon>
        <taxon>Pseudomonadati</taxon>
        <taxon>Pseudomonadota</taxon>
        <taxon>Gammaproteobacteria</taxon>
        <taxon>Vibrionales</taxon>
        <taxon>Vibrionaceae</taxon>
        <taxon>Vibrio</taxon>
    </lineage>
</organism>
<dbReference type="Pfam" id="PF03625">
    <property type="entry name" value="DUF302"/>
    <property type="match status" value="2"/>
</dbReference>
<keyword evidence="3" id="KW-1185">Reference proteome</keyword>
<dbReference type="Gene3D" id="3.30.310.70">
    <property type="entry name" value="TT1751-like domain"/>
    <property type="match status" value="2"/>
</dbReference>
<feature type="domain" description="DUF302" evidence="1">
    <location>
        <begin position="193"/>
        <end position="253"/>
    </location>
</feature>
<dbReference type="AlphaFoldDB" id="A0A4Y3IJB8"/>
<proteinExistence type="predicted"/>
<dbReference type="Proteomes" id="UP000318242">
    <property type="component" value="Unassembled WGS sequence"/>
</dbReference>
<dbReference type="EMBL" id="BJLH01000001">
    <property type="protein sequence ID" value="GEA59102.1"/>
    <property type="molecule type" value="Genomic_DNA"/>
</dbReference>
<dbReference type="CDD" id="cd14797">
    <property type="entry name" value="DUF302"/>
    <property type="match status" value="1"/>
</dbReference>
<dbReference type="PROSITE" id="PS51257">
    <property type="entry name" value="PROKAR_LIPOPROTEIN"/>
    <property type="match status" value="1"/>
</dbReference>
<dbReference type="PANTHER" id="PTHR38342">
    <property type="entry name" value="SLR5037 PROTEIN"/>
    <property type="match status" value="1"/>
</dbReference>
<comment type="caution">
    <text evidence="2">The sequence shown here is derived from an EMBL/GenBank/DDBJ whole genome shotgun (WGS) entry which is preliminary data.</text>
</comment>
<protein>
    <recommendedName>
        <fullName evidence="1">DUF302 domain-containing protein</fullName>
    </recommendedName>
</protein>
<dbReference type="OrthoDB" id="9799367at2"/>
<evidence type="ECO:0000313" key="3">
    <source>
        <dbReference type="Proteomes" id="UP000318242"/>
    </source>
</evidence>
<sequence length="286" mass="31315">MRNIIAVLLSSVVITACSSVPQQTQQDLELVDSRVGLIAANANKLNLEPVLSIDHSRLASEAEQDLSASRVELFSDDKLNTELLKQNIEVGLDLPFRVLSYSEDGEIKTRYTNAQFLQIRYGLNNTQALAQFEGNVEQLVSVVPDAMPASTQGLEKGYGITRIDSEMDFNSTIESIKSNVLAQDGTEWFLTLDYSKQAKAIGVTLPNATLLVFGAPGPGAKAMKDFMSIGLDTFGQKVLVYQQGDKVVVAYNDIVDMARLHYQDSALPHRVVNTMLGKTISKAVEK</sequence>
<dbReference type="SUPFAM" id="SSF103247">
    <property type="entry name" value="TT1751-like"/>
    <property type="match status" value="2"/>
</dbReference>
<dbReference type="PANTHER" id="PTHR38342:SF2">
    <property type="entry name" value="INNER MEMBRANE OR EXPORTED"/>
    <property type="match status" value="1"/>
</dbReference>
<name>A0A4Y3IJB8_9VIBR</name>
<reference evidence="2 3" key="1">
    <citation type="submission" date="2019-06" db="EMBL/GenBank/DDBJ databases">
        <title>Whole genome shotgun sequence of Vibrio comitans NBRC 102076.</title>
        <authorList>
            <person name="Hosoyama A."/>
            <person name="Uohara A."/>
            <person name="Ohji S."/>
            <person name="Ichikawa N."/>
        </authorList>
    </citation>
    <scope>NUCLEOTIDE SEQUENCE [LARGE SCALE GENOMIC DNA]</scope>
    <source>
        <strain evidence="2 3">NBRC 102076</strain>
    </source>
</reference>